<evidence type="ECO:0000313" key="2">
    <source>
        <dbReference type="Proteomes" id="UP000505077"/>
    </source>
</evidence>
<reference evidence="1 2" key="1">
    <citation type="journal article" date="2020" name="ISME J.">
        <title>Parallel Reductive Genome Evolution in Desulfovibrio Ectosymbionts Independently Acquired by Trichonympha Protists in the Termite Gut.</title>
        <authorList>
            <person name="Takeuchi M."/>
            <person name="Kuwahara H."/>
            <person name="Murakami T."/>
            <person name="Takahashi K."/>
            <person name="Kajitani R."/>
            <person name="Toyoda A."/>
            <person name="Itoh T."/>
            <person name="Ohkuma M."/>
            <person name="Hongoh Y."/>
        </authorList>
    </citation>
    <scope>NUCLEOTIDE SEQUENCE [LARGE SCALE GENOMIC DNA]</scope>
    <source>
        <strain evidence="1">ZnDsv-02</strain>
    </source>
</reference>
<sequence>MSHKPILKVYGNISPVSEDFFTELAAVCARALPASRAVPVLSRDGDTAGISFEGIWFPVEELLKTLSRCVTQAHTGRLDVLDMENWRLDRCVIAQGTLCASSAPLNNVLEFSGL</sequence>
<protein>
    <submittedName>
        <fullName evidence="1">Uncharacterized protein</fullName>
    </submittedName>
</protein>
<proteinExistence type="predicted"/>
<dbReference type="Proteomes" id="UP000505077">
    <property type="component" value="Unassembled WGS sequence"/>
</dbReference>
<comment type="caution">
    <text evidence="1">The sequence shown here is derived from an EMBL/GenBank/DDBJ whole genome shotgun (WGS) entry which is preliminary data.</text>
</comment>
<accession>A0A6L2R6E1</accession>
<name>A0A6L2R6E1_9BACT</name>
<evidence type="ECO:0000313" key="1">
    <source>
        <dbReference type="EMBL" id="GFH63097.1"/>
    </source>
</evidence>
<dbReference type="AlphaFoldDB" id="A0A6L2R6E1"/>
<gene>
    <name evidence="1" type="ORF">ZNDK_0868</name>
</gene>
<dbReference type="EMBL" id="BLLL01000009">
    <property type="protein sequence ID" value="GFH63097.1"/>
    <property type="molecule type" value="Genomic_DNA"/>
</dbReference>
<organism evidence="1 2">
    <name type="scientific">Candidatus Desulfovibrio kirbyi</name>
    <dbReference type="NCBI Taxonomy" id="2696086"/>
    <lineage>
        <taxon>Bacteria</taxon>
        <taxon>Pseudomonadati</taxon>
        <taxon>Thermodesulfobacteriota</taxon>
        <taxon>Desulfovibrionia</taxon>
        <taxon>Desulfovibrionales</taxon>
        <taxon>Desulfovibrionaceae</taxon>
        <taxon>Desulfovibrio</taxon>
    </lineage>
</organism>